<evidence type="ECO:0000259" key="4">
    <source>
        <dbReference type="PROSITE" id="PS50014"/>
    </source>
</evidence>
<feature type="compositionally biased region" description="Basic and acidic residues" evidence="3">
    <location>
        <begin position="571"/>
        <end position="582"/>
    </location>
</feature>
<proteinExistence type="predicted"/>
<reference evidence="5 6" key="1">
    <citation type="submission" date="2024-03" db="EMBL/GenBank/DDBJ databases">
        <title>Aureococcus anophagefferens CCMP1851 and Kratosvirus quantuckense: Draft genome of a second virus-susceptible host strain in the model system.</title>
        <authorList>
            <person name="Chase E."/>
            <person name="Truchon A.R."/>
            <person name="Schepens W."/>
            <person name="Wilhelm S.W."/>
        </authorList>
    </citation>
    <scope>NUCLEOTIDE SEQUENCE [LARGE SCALE GENOMIC DNA]</scope>
    <source>
        <strain evidence="5 6">CCMP1851</strain>
    </source>
</reference>
<dbReference type="CDD" id="cd04369">
    <property type="entry name" value="Bromodomain"/>
    <property type="match status" value="2"/>
</dbReference>
<dbReference type="SUPFAM" id="SSF47370">
    <property type="entry name" value="Bromodomain"/>
    <property type="match status" value="3"/>
</dbReference>
<dbReference type="Gene3D" id="1.20.920.10">
    <property type="entry name" value="Bromodomain-like"/>
    <property type="match status" value="4"/>
</dbReference>
<feature type="region of interest" description="Disordered" evidence="3">
    <location>
        <begin position="890"/>
        <end position="912"/>
    </location>
</feature>
<feature type="region of interest" description="Disordered" evidence="3">
    <location>
        <begin position="831"/>
        <end position="852"/>
    </location>
</feature>
<evidence type="ECO:0000313" key="5">
    <source>
        <dbReference type="EMBL" id="KAK7254661.1"/>
    </source>
</evidence>
<dbReference type="InterPro" id="IPR001487">
    <property type="entry name" value="Bromodomain"/>
</dbReference>
<evidence type="ECO:0000256" key="3">
    <source>
        <dbReference type="SAM" id="MobiDB-lite"/>
    </source>
</evidence>
<dbReference type="PANTHER" id="PTHR45926">
    <property type="entry name" value="OSJNBA0053K19.4 PROTEIN"/>
    <property type="match status" value="1"/>
</dbReference>
<dbReference type="PROSITE" id="PS50014">
    <property type="entry name" value="BROMODOMAIN_2"/>
    <property type="match status" value="3"/>
</dbReference>
<evidence type="ECO:0000313" key="6">
    <source>
        <dbReference type="Proteomes" id="UP001363151"/>
    </source>
</evidence>
<feature type="domain" description="Bromo" evidence="4">
    <location>
        <begin position="28"/>
        <end position="77"/>
    </location>
</feature>
<organism evidence="5 6">
    <name type="scientific">Aureococcus anophagefferens</name>
    <name type="common">Harmful bloom alga</name>
    <dbReference type="NCBI Taxonomy" id="44056"/>
    <lineage>
        <taxon>Eukaryota</taxon>
        <taxon>Sar</taxon>
        <taxon>Stramenopiles</taxon>
        <taxon>Ochrophyta</taxon>
        <taxon>Pelagophyceae</taxon>
        <taxon>Pelagomonadales</taxon>
        <taxon>Pelagomonadaceae</taxon>
        <taxon>Aureococcus</taxon>
    </lineage>
</organism>
<sequence>MKGEALHAARQVLDRLFAQDPSNLWGAPVNTALYSDYLNVVKRPMDLGTVRARVESYATMAAFAADVRLVYENSALYCKARFPDVAKGARTILRKFDKECQGPCGLPPAGRALSARGDDGAPLRDYVRRLADAKGPGQPMDLNKLEVRHRSGVYRRDVGAWVRDAWRIAANCLRLQRRRVRFPELRNAGRAWLAAVEKEVEHKLRPALRAAGATDVELDKAVPLLLPRCEKILSAAEDAVLNVYDGGVQRCYAFISPITAYYDAREQGQKRTLDDYLLGPCPSPWSVGQQAAKILDALRAVKHPDGQEAALGFLHENMLPPEQGEYATAIGGAHNARDFNRIEAKARGGGYRNLQAFGDDVAKCFANARAWKARVRKHEWVKPDGYYGKVVGWHRPAVEAFPLIRHEYLAKIARPMDLGQVHRQLNGGRYATFQAVVDDLVLVFDNAIAFNADAATGVNGPKDDLAAKMVDIASHMKHVIHHWALEFFKDEDGAAASSAATRDTAATRNGVCRDDYAVVLDAAELEREAKRKAQAEAAKALEAEARPLDKEAVDAALAGDAAAPAPAPPPEKPKGKSIEKPKLPPRAQARFDARRARDAAVWPSTLKYNPKGIGEARQVLRGVRKQHLKKHSQWFEKPCWRGVPDYSQFVSQPTCLERVDARLSLCARDRANLLDAAAAAAGIDDDKQLEPYETMGDFAAECKRIFDNALAYNERYRNDVRNAAHEVCKSADLLVPVLDEALFALALEGYERVKREEILLRWDKSTARGLNVEAAERREEHLQQRAVAKRKIEEMAARDRTSTRAKREKLLRVLGRAAVVSLDVLDAAPAAAANGDGDDEGPDRPASPEDPAAAVEAAPLVAAPGVDVSRRRDAAAKAVANAVLQALGGAASGATARPRPRPGPPAPIAAADHRRGDGAVAPFSLKKPAAKRAKRAVPDALGGGDEPARAAARSRADFGGVACAPAASGDAAFQRCAALRRDERCRRALASPEATRRGGVDGVEAAFFFAARGARLWIGGLAVAHEVLA</sequence>
<protein>
    <recommendedName>
        <fullName evidence="4">Bromo domain-containing protein</fullName>
    </recommendedName>
</protein>
<comment type="caution">
    <text evidence="5">The sequence shown here is derived from an EMBL/GenBank/DDBJ whole genome shotgun (WGS) entry which is preliminary data.</text>
</comment>
<dbReference type="InterPro" id="IPR036427">
    <property type="entry name" value="Bromodomain-like_sf"/>
</dbReference>
<keyword evidence="6" id="KW-1185">Reference proteome</keyword>
<dbReference type="Proteomes" id="UP001363151">
    <property type="component" value="Unassembled WGS sequence"/>
</dbReference>
<dbReference type="EMBL" id="JBBJCI010000023">
    <property type="protein sequence ID" value="KAK7254661.1"/>
    <property type="molecule type" value="Genomic_DNA"/>
</dbReference>
<feature type="domain" description="Bromo" evidence="4">
    <location>
        <begin position="626"/>
        <end position="713"/>
    </location>
</feature>
<evidence type="ECO:0000256" key="1">
    <source>
        <dbReference type="ARBA" id="ARBA00023117"/>
    </source>
</evidence>
<gene>
    <name evidence="5" type="ORF">SO694_00010360</name>
</gene>
<dbReference type="Pfam" id="PF00439">
    <property type="entry name" value="Bromodomain"/>
    <property type="match status" value="3"/>
</dbReference>
<feature type="domain" description="Bromo" evidence="4">
    <location>
        <begin position="407"/>
        <end position="458"/>
    </location>
</feature>
<accession>A0ABR1GF20</accession>
<evidence type="ECO:0000256" key="2">
    <source>
        <dbReference type="PROSITE-ProRule" id="PRU00035"/>
    </source>
</evidence>
<feature type="region of interest" description="Disordered" evidence="3">
    <location>
        <begin position="561"/>
        <end position="582"/>
    </location>
</feature>
<dbReference type="SMART" id="SM00297">
    <property type="entry name" value="BROMO"/>
    <property type="match status" value="2"/>
</dbReference>
<keyword evidence="1 2" id="KW-0103">Bromodomain</keyword>
<name>A0ABR1GF20_AURAN</name>